<organism evidence="2 3">
    <name type="scientific">Leptolyngbya cf. ectocarpi LEGE 11479</name>
    <dbReference type="NCBI Taxonomy" id="1828722"/>
    <lineage>
        <taxon>Bacteria</taxon>
        <taxon>Bacillati</taxon>
        <taxon>Cyanobacteriota</taxon>
        <taxon>Cyanophyceae</taxon>
        <taxon>Leptolyngbyales</taxon>
        <taxon>Leptolyngbyaceae</taxon>
        <taxon>Leptolyngbya group</taxon>
        <taxon>Leptolyngbya</taxon>
    </lineage>
</organism>
<evidence type="ECO:0000313" key="3">
    <source>
        <dbReference type="Proteomes" id="UP000615026"/>
    </source>
</evidence>
<comment type="caution">
    <text evidence="2">The sequence shown here is derived from an EMBL/GenBank/DDBJ whole genome shotgun (WGS) entry which is preliminary data.</text>
</comment>
<dbReference type="Pfam" id="PF05860">
    <property type="entry name" value="TPS"/>
    <property type="match status" value="1"/>
</dbReference>
<protein>
    <submittedName>
        <fullName evidence="2">S-layer family protein</fullName>
    </submittedName>
</protein>
<proteinExistence type="predicted"/>
<dbReference type="RefSeq" id="WP_193993545.1">
    <property type="nucleotide sequence ID" value="NZ_JADEXP010000105.1"/>
</dbReference>
<evidence type="ECO:0000313" key="2">
    <source>
        <dbReference type="EMBL" id="MBE9067583.1"/>
    </source>
</evidence>
<accession>A0A929F9U2</accession>
<dbReference type="NCBIfam" id="TIGR01901">
    <property type="entry name" value="adhes_NPXG"/>
    <property type="match status" value="1"/>
</dbReference>
<gene>
    <name evidence="2" type="ORF">IQ260_13035</name>
</gene>
<dbReference type="EMBL" id="JADEXP010000105">
    <property type="protein sequence ID" value="MBE9067583.1"/>
    <property type="molecule type" value="Genomic_DNA"/>
</dbReference>
<sequence>MKFVSCQMRLQQMQRFGIVLAGILPKLQPLSRSLHLSIFSVCEIAPALTCQFAPLTQAQIIPDSSLSTTVTSPDNQNFVIENGNRAGNNLFHSFSEFSVPTNGSAVFDNAIEIQNIFSRVTGINPSDIDGVIQANGTANLFLLNPNGLLFGKNASLDIGGSFLATTAESILFSDNIEFSAVATAPAPLLTISTPIGLRIDNNPSSITVKGTGHNLTLGWGAIPIRDQRPVGLQVDTGQTLALIGGDIQIEGGNLTANQGRVELGSVAQSGTVFLPPTADGFTVDYAAIDRFGDLRFTQAASVDVSGEGSGNLHFQGGTISVLEGSTIISNVLGADPGGEVRVRAAESVDIIGTQNRDLPSAFVNQGELGSTGHVGNVSIETGRLQIADGGFIANSSPSGAGPGGDLTITANEIDIIGDTRLFDDFEDYFENVYSTGLLMEVLSSVPEQGGDFGVNAQNLHSLEAKVGTIHLNVDTLRLVGEALISTKTFGLEQGGSITIYARGIDLIGGALYDSGIYSSSNGSGSSGAITLDVDTLRATGAARVSSIAFSQGNGGPITIDANEIELMGTNSMDFISGIFVSAFSEGDAGSVDLDVNTLRILEGGQIAGGTFDQGTGSSITISANEIELTGISPSGEFTSGIFVSTLSDAAGNAGTIDIQAENRIQITAGAQITASTSGAGNAGDIRLQAGEIDVSGVSNIGEYHSRIAAFSETDFDAGTIDITAEQLQVTDQGRISVSSLGQGDASELTIRADQIWLTDGGALQAESAAGSQGNIVLNADSLLFLQRGGLISTNATNGATGGNITIEAPVILGLGNSDIVANAVQGDGGNIDITTQALLGLQFRDFLTPDNDITASSQAGVNGIVQIKTPDLDPNQGTVELPSNLTDPSNQISTGCLMAANNSFVVSGRGSLPDGPSSLDSTTMWEDLRPLETEAAVRVSTVPAPSLNIPLTEATGMMMDTHGQVTLVASTTPSSNAQNRVSCGSRTNM</sequence>
<dbReference type="SUPFAM" id="SSF51126">
    <property type="entry name" value="Pectin lyase-like"/>
    <property type="match status" value="2"/>
</dbReference>
<keyword evidence="3" id="KW-1185">Reference proteome</keyword>
<dbReference type="Gene3D" id="2.160.20.10">
    <property type="entry name" value="Single-stranded right-handed beta-helix, Pectin lyase-like"/>
    <property type="match status" value="3"/>
</dbReference>
<feature type="domain" description="Filamentous haemagglutinin FhaB/tRNA nuclease CdiA-like TPS" evidence="1">
    <location>
        <begin position="61"/>
        <end position="173"/>
    </location>
</feature>
<dbReference type="Proteomes" id="UP000615026">
    <property type="component" value="Unassembled WGS sequence"/>
</dbReference>
<reference evidence="2" key="1">
    <citation type="submission" date="2020-10" db="EMBL/GenBank/DDBJ databases">
        <authorList>
            <person name="Castelo-Branco R."/>
            <person name="Eusebio N."/>
            <person name="Adriana R."/>
            <person name="Vieira A."/>
            <person name="Brugerolle De Fraissinette N."/>
            <person name="Rezende De Castro R."/>
            <person name="Schneider M.P."/>
            <person name="Vasconcelos V."/>
            <person name="Leao P.N."/>
        </authorList>
    </citation>
    <scope>NUCLEOTIDE SEQUENCE</scope>
    <source>
        <strain evidence="2">LEGE 11479</strain>
    </source>
</reference>
<dbReference type="InterPro" id="IPR012334">
    <property type="entry name" value="Pectin_lyas_fold"/>
</dbReference>
<evidence type="ECO:0000259" key="1">
    <source>
        <dbReference type="SMART" id="SM00912"/>
    </source>
</evidence>
<name>A0A929F9U2_LEPEC</name>
<dbReference type="AlphaFoldDB" id="A0A929F9U2"/>
<dbReference type="SMART" id="SM00912">
    <property type="entry name" value="Haemagg_act"/>
    <property type="match status" value="1"/>
</dbReference>
<dbReference type="InterPro" id="IPR008638">
    <property type="entry name" value="FhaB/CdiA-like_TPS"/>
</dbReference>
<dbReference type="InterPro" id="IPR011050">
    <property type="entry name" value="Pectin_lyase_fold/virulence"/>
</dbReference>